<keyword evidence="2" id="KW-1185">Reference proteome</keyword>
<evidence type="ECO:0000313" key="1">
    <source>
        <dbReference type="EMBL" id="CAG7824901.1"/>
    </source>
</evidence>
<dbReference type="EMBL" id="CAJVCH010534378">
    <property type="protein sequence ID" value="CAG7824901.1"/>
    <property type="molecule type" value="Genomic_DNA"/>
</dbReference>
<sequence length="43" mass="4593">EEIRAGVSFQTELSGFRVGLMFGTIQVSGGSMSLNGPMKSLWS</sequence>
<dbReference type="AlphaFoldDB" id="A0A8J2L2A5"/>
<gene>
    <name evidence="1" type="ORF">AFUS01_LOCUS35034</name>
</gene>
<comment type="caution">
    <text evidence="1">The sequence shown here is derived from an EMBL/GenBank/DDBJ whole genome shotgun (WGS) entry which is preliminary data.</text>
</comment>
<organism evidence="1 2">
    <name type="scientific">Allacma fusca</name>
    <dbReference type="NCBI Taxonomy" id="39272"/>
    <lineage>
        <taxon>Eukaryota</taxon>
        <taxon>Metazoa</taxon>
        <taxon>Ecdysozoa</taxon>
        <taxon>Arthropoda</taxon>
        <taxon>Hexapoda</taxon>
        <taxon>Collembola</taxon>
        <taxon>Symphypleona</taxon>
        <taxon>Sminthuridae</taxon>
        <taxon>Allacma</taxon>
    </lineage>
</organism>
<dbReference type="Proteomes" id="UP000708208">
    <property type="component" value="Unassembled WGS sequence"/>
</dbReference>
<proteinExistence type="predicted"/>
<feature type="non-terminal residue" evidence="1">
    <location>
        <position position="1"/>
    </location>
</feature>
<name>A0A8J2L2A5_9HEXA</name>
<accession>A0A8J2L2A5</accession>
<protein>
    <submittedName>
        <fullName evidence="1">Uncharacterized protein</fullName>
    </submittedName>
</protein>
<evidence type="ECO:0000313" key="2">
    <source>
        <dbReference type="Proteomes" id="UP000708208"/>
    </source>
</evidence>
<reference evidence="1" key="1">
    <citation type="submission" date="2021-06" db="EMBL/GenBank/DDBJ databases">
        <authorList>
            <person name="Hodson N. C."/>
            <person name="Mongue J. A."/>
            <person name="Jaron S. K."/>
        </authorList>
    </citation>
    <scope>NUCLEOTIDE SEQUENCE</scope>
</reference>